<evidence type="ECO:0000313" key="14">
    <source>
        <dbReference type="Proteomes" id="UP000199046"/>
    </source>
</evidence>
<evidence type="ECO:0000256" key="9">
    <source>
        <dbReference type="ARBA" id="ARBA00061239"/>
    </source>
</evidence>
<keyword evidence="5 11" id="KW-0067">ATP-binding</keyword>
<dbReference type="EC" id="6.3.2.-" evidence="11"/>
<keyword evidence="3 11" id="KW-0479">Metal-binding</keyword>
<dbReference type="Pfam" id="PF18030">
    <property type="entry name" value="Rimk_N"/>
    <property type="match status" value="1"/>
</dbReference>
<dbReference type="InterPro" id="IPR041107">
    <property type="entry name" value="Rimk_N"/>
</dbReference>
<dbReference type="GO" id="GO:0009432">
    <property type="term" value="P:SOS response"/>
    <property type="evidence" value="ECO:0007669"/>
    <property type="project" value="TreeGrafter"/>
</dbReference>
<evidence type="ECO:0000256" key="8">
    <source>
        <dbReference type="ARBA" id="ARBA00023211"/>
    </source>
</evidence>
<dbReference type="STRING" id="402385.SAMN05421848_1216"/>
<comment type="similarity">
    <text evidence="9">In the C-terminal section; belongs to the RimK family.</text>
</comment>
<keyword evidence="2 11" id="KW-0436">Ligase</keyword>
<evidence type="ECO:0000256" key="4">
    <source>
        <dbReference type="ARBA" id="ARBA00022741"/>
    </source>
</evidence>
<accession>A0A1I1IG99</accession>
<reference evidence="14" key="1">
    <citation type="submission" date="2016-10" db="EMBL/GenBank/DDBJ databases">
        <authorList>
            <person name="Varghese N."/>
            <person name="Submissions S."/>
        </authorList>
    </citation>
    <scope>NUCLEOTIDE SEQUENCE [LARGE SCALE GENOMIC DNA]</scope>
    <source>
        <strain evidence="14">DSM 23439</strain>
    </source>
</reference>
<dbReference type="Gene3D" id="3.40.50.20">
    <property type="match status" value="1"/>
</dbReference>
<dbReference type="HAMAP" id="MF_01552">
    <property type="entry name" value="RimK"/>
    <property type="match status" value="1"/>
</dbReference>
<feature type="binding site" evidence="11">
    <location>
        <begin position="178"/>
        <end position="179"/>
    </location>
    <ligand>
        <name>ATP</name>
        <dbReference type="ChEBI" id="CHEBI:30616"/>
    </ligand>
</feature>
<feature type="binding site" evidence="11">
    <location>
        <position position="141"/>
    </location>
    <ligand>
        <name>ATP</name>
        <dbReference type="ChEBI" id="CHEBI:30616"/>
    </ligand>
</feature>
<feature type="binding site" evidence="11">
    <location>
        <begin position="211"/>
        <end position="213"/>
    </location>
    <ligand>
        <name>ATP</name>
        <dbReference type="ChEBI" id="CHEBI:30616"/>
    </ligand>
</feature>
<dbReference type="Gene3D" id="3.30.1490.20">
    <property type="entry name" value="ATP-grasp fold, A domain"/>
    <property type="match status" value="1"/>
</dbReference>
<dbReference type="PANTHER" id="PTHR21621:SF7">
    <property type="entry name" value="RIBOSOMAL PROTEIN BS6--L-GLUTAMATE LIGASE"/>
    <property type="match status" value="1"/>
</dbReference>
<dbReference type="Gene3D" id="3.30.470.20">
    <property type="entry name" value="ATP-grasp fold, B domain"/>
    <property type="match status" value="1"/>
</dbReference>
<evidence type="ECO:0000313" key="13">
    <source>
        <dbReference type="EMBL" id="SFC35215.1"/>
    </source>
</evidence>
<evidence type="ECO:0000256" key="1">
    <source>
        <dbReference type="ARBA" id="ARBA00001936"/>
    </source>
</evidence>
<dbReference type="PANTHER" id="PTHR21621">
    <property type="entry name" value="RIBOSOMAL PROTEIN S6 MODIFICATION PROTEIN"/>
    <property type="match status" value="1"/>
</dbReference>
<dbReference type="RefSeq" id="WP_090131751.1">
    <property type="nucleotide sequence ID" value="NZ_FOLY01000002.1"/>
</dbReference>
<dbReference type="GO" id="GO:0005737">
    <property type="term" value="C:cytoplasm"/>
    <property type="evidence" value="ECO:0007669"/>
    <property type="project" value="TreeGrafter"/>
</dbReference>
<organism evidence="13 14">
    <name type="scientific">Kushneria avicenniae</name>
    <dbReference type="NCBI Taxonomy" id="402385"/>
    <lineage>
        <taxon>Bacteria</taxon>
        <taxon>Pseudomonadati</taxon>
        <taxon>Pseudomonadota</taxon>
        <taxon>Gammaproteobacteria</taxon>
        <taxon>Oceanospirillales</taxon>
        <taxon>Halomonadaceae</taxon>
        <taxon>Kushneria</taxon>
    </lineage>
</organism>
<dbReference type="InterPro" id="IPR004666">
    <property type="entry name" value="Rp_bS6_RimK/Lys_biosynth_LsyX"/>
</dbReference>
<gene>
    <name evidence="11" type="primary">rimK</name>
    <name evidence="13" type="ORF">SAMN05421848_1216</name>
</gene>
<keyword evidence="7 11" id="KW-0648">Protein biosynthesis</keyword>
<evidence type="ECO:0000256" key="2">
    <source>
        <dbReference type="ARBA" id="ARBA00022598"/>
    </source>
</evidence>
<dbReference type="Pfam" id="PF08443">
    <property type="entry name" value="RimK"/>
    <property type="match status" value="1"/>
</dbReference>
<evidence type="ECO:0000256" key="5">
    <source>
        <dbReference type="ARBA" id="ARBA00022840"/>
    </source>
</evidence>
<evidence type="ECO:0000259" key="12">
    <source>
        <dbReference type="PROSITE" id="PS50975"/>
    </source>
</evidence>
<feature type="binding site" evidence="11">
    <location>
        <position position="262"/>
    </location>
    <ligand>
        <name>Mg(2+)</name>
        <dbReference type="ChEBI" id="CHEBI:18420"/>
        <label>2</label>
    </ligand>
</feature>
<feature type="binding site" evidence="11">
    <location>
        <position position="260"/>
    </location>
    <ligand>
        <name>Mg(2+)</name>
        <dbReference type="ChEBI" id="CHEBI:18420"/>
        <label>1</label>
    </ligand>
</feature>
<feature type="binding site" evidence="11">
    <location>
        <position position="248"/>
    </location>
    <ligand>
        <name>Mg(2+)</name>
        <dbReference type="ChEBI" id="CHEBI:18420"/>
        <label>1</label>
    </ligand>
</feature>
<feature type="binding site" evidence="11">
    <location>
        <position position="262"/>
    </location>
    <ligand>
        <name>Mn(2+)</name>
        <dbReference type="ChEBI" id="CHEBI:29035"/>
        <label>2</label>
    </ligand>
</feature>
<evidence type="ECO:0000256" key="10">
    <source>
        <dbReference type="ARBA" id="ARBA00072141"/>
    </source>
</evidence>
<dbReference type="AlphaFoldDB" id="A0A1I1IG99"/>
<keyword evidence="14" id="KW-1185">Reference proteome</keyword>
<feature type="binding site" evidence="11">
    <location>
        <position position="187"/>
    </location>
    <ligand>
        <name>ATP</name>
        <dbReference type="ChEBI" id="CHEBI:30616"/>
    </ligand>
</feature>
<comment type="similarity">
    <text evidence="11">Belongs to the RimK family.</text>
</comment>
<dbReference type="FunFam" id="3.30.1490.20:FF:000005">
    <property type="entry name" value="Probable alpha-L-glutamate ligase 1"/>
    <property type="match status" value="1"/>
</dbReference>
<evidence type="ECO:0000256" key="11">
    <source>
        <dbReference type="HAMAP-Rule" id="MF_01552"/>
    </source>
</evidence>
<keyword evidence="4 11" id="KW-0547">Nucleotide-binding</keyword>
<dbReference type="NCBIfam" id="TIGR00768">
    <property type="entry name" value="rimK_fam"/>
    <property type="match status" value="1"/>
</dbReference>
<feature type="binding site" evidence="11">
    <location>
        <position position="260"/>
    </location>
    <ligand>
        <name>Mn(2+)</name>
        <dbReference type="ChEBI" id="CHEBI:29035"/>
        <label>2</label>
    </ligand>
</feature>
<dbReference type="InterPro" id="IPR023533">
    <property type="entry name" value="RimK"/>
</dbReference>
<keyword evidence="6 11" id="KW-0460">Magnesium</keyword>
<dbReference type="GO" id="GO:0006412">
    <property type="term" value="P:translation"/>
    <property type="evidence" value="ECO:0007669"/>
    <property type="project" value="UniProtKB-KW"/>
</dbReference>
<dbReference type="PROSITE" id="PS50975">
    <property type="entry name" value="ATP_GRASP"/>
    <property type="match status" value="1"/>
</dbReference>
<sequence length="302" mass="32817">MHIALLSRNRNLYSTRRLIEAAEQRGHTVRVIDTLRCYMNIASHHPTIHYRGEELEPFDAVIPRIGASVTFYGTAVLRQFEMMGTYVLNDSVGITRSRDKLRSLQLLSRKGLGLPITGFAHSPDDIPDLIKMVKGAPLVIKLLEGTQGIGVVLAETQQAAESVIQAFMGLNANIMVQEYIKEARGADLRCFVVGDKVVAAMKRQAAEGEFRSNLHRGGSASSIRITPEERSTAIRAAKAMGLQVAGVDLLRSNHGPVIMEVNSSPGLQGIETSTGKDVAGIIIEHIARNAAPAKKAPPRPRG</sequence>
<dbReference type="Proteomes" id="UP000199046">
    <property type="component" value="Unassembled WGS sequence"/>
</dbReference>
<proteinExistence type="inferred from homology"/>
<dbReference type="EMBL" id="FOLY01000002">
    <property type="protein sequence ID" value="SFC35215.1"/>
    <property type="molecule type" value="Genomic_DNA"/>
</dbReference>
<dbReference type="SUPFAM" id="SSF56059">
    <property type="entry name" value="Glutathione synthetase ATP-binding domain-like"/>
    <property type="match status" value="1"/>
</dbReference>
<dbReference type="NCBIfam" id="NF007764">
    <property type="entry name" value="PRK10446.1"/>
    <property type="match status" value="1"/>
</dbReference>
<dbReference type="FunFam" id="3.30.470.20:FF:000058">
    <property type="entry name" value="Alpha-aminoadipate--LysW ligase LysX protein"/>
    <property type="match status" value="1"/>
</dbReference>
<feature type="binding site" evidence="11">
    <location>
        <position position="260"/>
    </location>
    <ligand>
        <name>Mg(2+)</name>
        <dbReference type="ChEBI" id="CHEBI:18420"/>
        <label>2</label>
    </ligand>
</feature>
<dbReference type="InterPro" id="IPR013651">
    <property type="entry name" value="ATP-grasp_RimK-type"/>
</dbReference>
<feature type="domain" description="ATP-grasp" evidence="12">
    <location>
        <begin position="104"/>
        <end position="287"/>
    </location>
</feature>
<feature type="binding site" evidence="11">
    <location>
        <position position="248"/>
    </location>
    <ligand>
        <name>Mn(2+)</name>
        <dbReference type="ChEBI" id="CHEBI:29035"/>
        <label>1</label>
    </ligand>
</feature>
<dbReference type="OrthoDB" id="3865600at2"/>
<keyword evidence="8 11" id="KW-0464">Manganese</keyword>
<dbReference type="GO" id="GO:0005524">
    <property type="term" value="F:ATP binding"/>
    <property type="evidence" value="ECO:0007669"/>
    <property type="project" value="UniProtKB-UniRule"/>
</dbReference>
<protein>
    <recommendedName>
        <fullName evidence="10 11">Probable alpha-L-glutamate ligase</fullName>
        <ecNumber evidence="11">6.3.2.-</ecNumber>
    </recommendedName>
</protein>
<dbReference type="InterPro" id="IPR011761">
    <property type="entry name" value="ATP-grasp"/>
</dbReference>
<dbReference type="GO" id="GO:0046872">
    <property type="term" value="F:metal ion binding"/>
    <property type="evidence" value="ECO:0007669"/>
    <property type="project" value="UniProtKB-KW"/>
</dbReference>
<evidence type="ECO:0000256" key="6">
    <source>
        <dbReference type="ARBA" id="ARBA00022842"/>
    </source>
</evidence>
<comment type="cofactor">
    <cofactor evidence="11">
        <name>Mg(2+)</name>
        <dbReference type="ChEBI" id="CHEBI:18420"/>
    </cofactor>
    <cofactor evidence="11">
        <name>Mn(2+)</name>
        <dbReference type="ChEBI" id="CHEBI:29035"/>
    </cofactor>
    <text evidence="11">Binds 2 magnesium or manganese ions per subunit.</text>
</comment>
<dbReference type="FunFam" id="3.40.50.20:FF:000004">
    <property type="entry name" value="Probable alpha-L-glutamate ligase"/>
    <property type="match status" value="1"/>
</dbReference>
<dbReference type="InterPro" id="IPR013815">
    <property type="entry name" value="ATP_grasp_subdomain_1"/>
</dbReference>
<evidence type="ECO:0000256" key="7">
    <source>
        <dbReference type="ARBA" id="ARBA00022917"/>
    </source>
</evidence>
<evidence type="ECO:0000256" key="3">
    <source>
        <dbReference type="ARBA" id="ARBA00022723"/>
    </source>
</evidence>
<dbReference type="GO" id="GO:0018169">
    <property type="term" value="F:ribosomal S6-glutamic acid ligase activity"/>
    <property type="evidence" value="ECO:0007669"/>
    <property type="project" value="TreeGrafter"/>
</dbReference>
<comment type="cofactor">
    <cofactor evidence="1">
        <name>Mn(2+)</name>
        <dbReference type="ChEBI" id="CHEBI:29035"/>
    </cofactor>
</comment>
<feature type="binding site" evidence="11">
    <location>
        <position position="260"/>
    </location>
    <ligand>
        <name>Mn(2+)</name>
        <dbReference type="ChEBI" id="CHEBI:29035"/>
        <label>1</label>
    </ligand>
</feature>
<name>A0A1I1IG99_9GAMM</name>